<evidence type="ECO:0008006" key="3">
    <source>
        <dbReference type="Google" id="ProtNLM"/>
    </source>
</evidence>
<evidence type="ECO:0000313" key="2">
    <source>
        <dbReference type="Proteomes" id="UP001190700"/>
    </source>
</evidence>
<dbReference type="GO" id="GO:0043240">
    <property type="term" value="C:Fanconi anaemia nuclear complex"/>
    <property type="evidence" value="ECO:0007669"/>
    <property type="project" value="InterPro"/>
</dbReference>
<dbReference type="EMBL" id="LGRX02034550">
    <property type="protein sequence ID" value="KAK3237523.1"/>
    <property type="molecule type" value="Genomic_DNA"/>
</dbReference>
<dbReference type="Proteomes" id="UP001190700">
    <property type="component" value="Unassembled WGS sequence"/>
</dbReference>
<proteinExistence type="predicted"/>
<dbReference type="GO" id="GO:0036297">
    <property type="term" value="P:interstrand cross-link repair"/>
    <property type="evidence" value="ECO:0007669"/>
    <property type="project" value="InterPro"/>
</dbReference>
<protein>
    <recommendedName>
        <fullName evidence="3">Fanconi Anaemia group E protein C-terminal domain-containing protein</fullName>
    </recommendedName>
</protein>
<gene>
    <name evidence="1" type="ORF">CYMTET_52407</name>
</gene>
<dbReference type="PANTHER" id="PTHR32094:SF5">
    <property type="entry name" value="FANCONI ANEMIA GROUP E PROTEIN"/>
    <property type="match status" value="1"/>
</dbReference>
<dbReference type="InterPro" id="IPR039685">
    <property type="entry name" value="FANCE"/>
</dbReference>
<organism evidence="1 2">
    <name type="scientific">Cymbomonas tetramitiformis</name>
    <dbReference type="NCBI Taxonomy" id="36881"/>
    <lineage>
        <taxon>Eukaryota</taxon>
        <taxon>Viridiplantae</taxon>
        <taxon>Chlorophyta</taxon>
        <taxon>Pyramimonadophyceae</taxon>
        <taxon>Pyramimonadales</taxon>
        <taxon>Pyramimonadaceae</taxon>
        <taxon>Cymbomonas</taxon>
    </lineage>
</organism>
<sequence length="270" mass="28908">PPQHPTGAARTLPWSEQPEMLGAMQTTGQLQALLRALRLSSLDDEVTATLCRGLVTIDLGLHRAVALLAELLLPKCLRLTRAPPRALLAAVLASAEAHPRAIMEAVLWPLMRRCADPTEEGGAQGDLVARVVKQCFPVSLQNSFLIRVAHSSRRHERDAAGAMLAESCLEGSASDEALKWTDQVVGILQAVLTHSKQGVTQAGVDALVEGIAEATEDAIGVGSLKLAKLMFTLVTMHANKVSAHTDELARIAKLGTTFMKKTILAKIEKL</sequence>
<comment type="caution">
    <text evidence="1">The sequence shown here is derived from an EMBL/GenBank/DDBJ whole genome shotgun (WGS) entry which is preliminary data.</text>
</comment>
<reference evidence="1 2" key="1">
    <citation type="journal article" date="2015" name="Genome Biol. Evol.">
        <title>Comparative Genomics of a Bacterivorous Green Alga Reveals Evolutionary Causalities and Consequences of Phago-Mixotrophic Mode of Nutrition.</title>
        <authorList>
            <person name="Burns J.A."/>
            <person name="Paasch A."/>
            <person name="Narechania A."/>
            <person name="Kim E."/>
        </authorList>
    </citation>
    <scope>NUCLEOTIDE SEQUENCE [LARGE SCALE GENOMIC DNA]</scope>
    <source>
        <strain evidence="1 2">PLY_AMNH</strain>
    </source>
</reference>
<dbReference type="AlphaFoldDB" id="A0AAE0BJ29"/>
<evidence type="ECO:0000313" key="1">
    <source>
        <dbReference type="EMBL" id="KAK3237523.1"/>
    </source>
</evidence>
<name>A0AAE0BJ29_9CHLO</name>
<feature type="non-terminal residue" evidence="1">
    <location>
        <position position="1"/>
    </location>
</feature>
<accession>A0AAE0BJ29</accession>
<dbReference type="PANTHER" id="PTHR32094">
    <property type="entry name" value="FANCONI ANEMIA GROUP E PROTEIN"/>
    <property type="match status" value="1"/>
</dbReference>
<keyword evidence="2" id="KW-1185">Reference proteome</keyword>
<dbReference type="Gene3D" id="1.25.40.480">
    <property type="match status" value="1"/>
</dbReference>